<dbReference type="OrthoDB" id="9775889at2"/>
<keyword evidence="4" id="KW-0472">Membrane</keyword>
<protein>
    <recommendedName>
        <fullName evidence="2">chitinase</fullName>
        <ecNumber evidence="2">3.2.1.14</ecNumber>
    </recommendedName>
</protein>
<evidence type="ECO:0000313" key="7">
    <source>
        <dbReference type="Proteomes" id="UP000318102"/>
    </source>
</evidence>
<evidence type="ECO:0000256" key="2">
    <source>
        <dbReference type="ARBA" id="ARBA00012729"/>
    </source>
</evidence>
<evidence type="ECO:0000259" key="5">
    <source>
        <dbReference type="PROSITE" id="PS51910"/>
    </source>
</evidence>
<keyword evidence="7" id="KW-1185">Reference proteome</keyword>
<proteinExistence type="predicted"/>
<comment type="caution">
    <text evidence="6">The sequence shown here is derived from an EMBL/GenBank/DDBJ whole genome shotgun (WGS) entry which is preliminary data.</text>
</comment>
<keyword evidence="4" id="KW-1133">Transmembrane helix</keyword>
<dbReference type="GO" id="GO:0008843">
    <property type="term" value="F:endochitinase activity"/>
    <property type="evidence" value="ECO:0007669"/>
    <property type="project" value="UniProtKB-EC"/>
</dbReference>
<name>A0A559J106_9BACL</name>
<dbReference type="AlphaFoldDB" id="A0A559J106"/>
<dbReference type="InterPro" id="IPR001223">
    <property type="entry name" value="Glyco_hydro18_cat"/>
</dbReference>
<dbReference type="SUPFAM" id="SSF54556">
    <property type="entry name" value="Chitinase insertion domain"/>
    <property type="match status" value="1"/>
</dbReference>
<dbReference type="InterPro" id="IPR017853">
    <property type="entry name" value="GH"/>
</dbReference>
<evidence type="ECO:0000256" key="1">
    <source>
        <dbReference type="ARBA" id="ARBA00000822"/>
    </source>
</evidence>
<dbReference type="InterPro" id="IPR050314">
    <property type="entry name" value="Glycosyl_Hydrlase_18"/>
</dbReference>
<dbReference type="GO" id="GO:0008061">
    <property type="term" value="F:chitin binding"/>
    <property type="evidence" value="ECO:0007669"/>
    <property type="project" value="InterPro"/>
</dbReference>
<dbReference type="InterPro" id="IPR011583">
    <property type="entry name" value="Chitinase_II/V-like_cat"/>
</dbReference>
<sequence>MKVSIFTKIFIALLVIGMSAYMYITNTKDEKVTAAYIPIYKTIDETQLDYVDIAYISFANIDKNEIYFSKDKNADEEIKNTIKRLKQEHQKTRFVLGVGGYAVDGFSDASLDENRGEFTDNIINMVKELGLDGVEIDWEYPAYDAWNTQKARDIDTVNFTSLMKELREKLDKLPKKNKNYLLSFAAGTQEWYFTNVEVKKVEPYVDYINVMSYDLTGEWSDTTAYNANLYVDSKGIATNSVDEIMNRYLSRQIDSKKILMGIPAYSYGWKNVHRDKEKQLQGLYTVGYPIDIDKFDISYKSLVSTFMDKQGYKRYYDDKAKAAYLYNGDIFITYEDKQALEAKVKYIKEKNLGGAMVWEYSHDTKDGIMKYLFDHLN</sequence>
<dbReference type="PANTHER" id="PTHR11177">
    <property type="entry name" value="CHITINASE"/>
    <property type="match status" value="1"/>
</dbReference>
<dbReference type="GO" id="GO:0005975">
    <property type="term" value="P:carbohydrate metabolic process"/>
    <property type="evidence" value="ECO:0007669"/>
    <property type="project" value="InterPro"/>
</dbReference>
<dbReference type="InterPro" id="IPR029070">
    <property type="entry name" value="Chitinase_insertion_sf"/>
</dbReference>
<keyword evidence="3" id="KW-0119">Carbohydrate metabolism</keyword>
<accession>A0A559J106</accession>
<reference evidence="6 7" key="1">
    <citation type="submission" date="2019-07" db="EMBL/GenBank/DDBJ databases">
        <authorList>
            <person name="Kim J."/>
        </authorList>
    </citation>
    <scope>NUCLEOTIDE SEQUENCE [LARGE SCALE GENOMIC DNA]</scope>
    <source>
        <strain evidence="6 7">N4</strain>
    </source>
</reference>
<dbReference type="PANTHER" id="PTHR11177:SF317">
    <property type="entry name" value="CHITINASE 12-RELATED"/>
    <property type="match status" value="1"/>
</dbReference>
<keyword evidence="3" id="KW-0624">Polysaccharide degradation</keyword>
<dbReference type="Proteomes" id="UP000318102">
    <property type="component" value="Unassembled WGS sequence"/>
</dbReference>
<evidence type="ECO:0000313" key="6">
    <source>
        <dbReference type="EMBL" id="TVX93578.1"/>
    </source>
</evidence>
<dbReference type="SMART" id="SM00636">
    <property type="entry name" value="Glyco_18"/>
    <property type="match status" value="1"/>
</dbReference>
<feature type="domain" description="GH18" evidence="5">
    <location>
        <begin position="17"/>
        <end position="377"/>
    </location>
</feature>
<evidence type="ECO:0000256" key="3">
    <source>
        <dbReference type="ARBA" id="ARBA00023024"/>
    </source>
</evidence>
<evidence type="ECO:0000256" key="4">
    <source>
        <dbReference type="SAM" id="Phobius"/>
    </source>
</evidence>
<keyword evidence="4" id="KW-0812">Transmembrane</keyword>
<dbReference type="PROSITE" id="PS51910">
    <property type="entry name" value="GH18_2"/>
    <property type="match status" value="1"/>
</dbReference>
<organism evidence="6 7">
    <name type="scientific">Paenibacillus agilis</name>
    <dbReference type="NCBI Taxonomy" id="3020863"/>
    <lineage>
        <taxon>Bacteria</taxon>
        <taxon>Bacillati</taxon>
        <taxon>Bacillota</taxon>
        <taxon>Bacilli</taxon>
        <taxon>Bacillales</taxon>
        <taxon>Paenibacillaceae</taxon>
        <taxon>Paenibacillus</taxon>
    </lineage>
</organism>
<dbReference type="Gene3D" id="3.10.50.10">
    <property type="match status" value="1"/>
</dbReference>
<dbReference type="RefSeq" id="WP_144990194.1">
    <property type="nucleotide sequence ID" value="NZ_VNJK01000001.1"/>
</dbReference>
<dbReference type="EC" id="3.2.1.14" evidence="2"/>
<keyword evidence="3" id="KW-0146">Chitin degradation</keyword>
<feature type="transmembrane region" description="Helical" evidence="4">
    <location>
        <begin position="5"/>
        <end position="24"/>
    </location>
</feature>
<comment type="catalytic activity">
    <reaction evidence="1">
        <text>Random endo-hydrolysis of N-acetyl-beta-D-glucosaminide (1-&gt;4)-beta-linkages in chitin and chitodextrins.</text>
        <dbReference type="EC" id="3.2.1.14"/>
    </reaction>
</comment>
<dbReference type="Pfam" id="PF00704">
    <property type="entry name" value="Glyco_hydro_18"/>
    <property type="match status" value="1"/>
</dbReference>
<dbReference type="Gene3D" id="3.20.20.80">
    <property type="entry name" value="Glycosidases"/>
    <property type="match status" value="1"/>
</dbReference>
<dbReference type="EMBL" id="VNJK01000001">
    <property type="protein sequence ID" value="TVX93578.1"/>
    <property type="molecule type" value="Genomic_DNA"/>
</dbReference>
<gene>
    <name evidence="6" type="ORF">FPZ44_11235</name>
</gene>
<dbReference type="SUPFAM" id="SSF51445">
    <property type="entry name" value="(Trans)glycosidases"/>
    <property type="match status" value="1"/>
</dbReference>
<dbReference type="GO" id="GO:0006032">
    <property type="term" value="P:chitin catabolic process"/>
    <property type="evidence" value="ECO:0007669"/>
    <property type="project" value="UniProtKB-KW"/>
</dbReference>